<feature type="compositionally biased region" description="Low complexity" evidence="1">
    <location>
        <begin position="8"/>
        <end position="20"/>
    </location>
</feature>
<keyword evidence="4" id="KW-1185">Reference proteome</keyword>
<protein>
    <submittedName>
        <fullName evidence="3">Uncharacterized protein</fullName>
    </submittedName>
</protein>
<gene>
    <name evidence="3" type="ORF">L9F63_005838</name>
</gene>
<name>A0AAD8E5H4_DIPPU</name>
<organism evidence="3 4">
    <name type="scientific">Diploptera punctata</name>
    <name type="common">Pacific beetle cockroach</name>
    <dbReference type="NCBI Taxonomy" id="6984"/>
    <lineage>
        <taxon>Eukaryota</taxon>
        <taxon>Metazoa</taxon>
        <taxon>Ecdysozoa</taxon>
        <taxon>Arthropoda</taxon>
        <taxon>Hexapoda</taxon>
        <taxon>Insecta</taxon>
        <taxon>Pterygota</taxon>
        <taxon>Neoptera</taxon>
        <taxon>Polyneoptera</taxon>
        <taxon>Dictyoptera</taxon>
        <taxon>Blattodea</taxon>
        <taxon>Blaberoidea</taxon>
        <taxon>Blaberidae</taxon>
        <taxon>Diplopterinae</taxon>
        <taxon>Diploptera</taxon>
    </lineage>
</organism>
<comment type="caution">
    <text evidence="3">The sequence shown here is derived from an EMBL/GenBank/DDBJ whole genome shotgun (WGS) entry which is preliminary data.</text>
</comment>
<feature type="region of interest" description="Disordered" evidence="1">
    <location>
        <begin position="1"/>
        <end position="20"/>
    </location>
</feature>
<evidence type="ECO:0000256" key="2">
    <source>
        <dbReference type="SAM" id="Phobius"/>
    </source>
</evidence>
<feature type="non-terminal residue" evidence="3">
    <location>
        <position position="93"/>
    </location>
</feature>
<reference evidence="3" key="2">
    <citation type="submission" date="2023-05" db="EMBL/GenBank/DDBJ databases">
        <authorList>
            <person name="Fouks B."/>
        </authorList>
    </citation>
    <scope>NUCLEOTIDE SEQUENCE</scope>
    <source>
        <strain evidence="3">Stay&amp;Tobe</strain>
        <tissue evidence="3">Testes</tissue>
    </source>
</reference>
<dbReference type="AlphaFoldDB" id="A0AAD8E5H4"/>
<keyword evidence="2" id="KW-0812">Transmembrane</keyword>
<dbReference type="Proteomes" id="UP001233999">
    <property type="component" value="Unassembled WGS sequence"/>
</dbReference>
<evidence type="ECO:0000313" key="4">
    <source>
        <dbReference type="Proteomes" id="UP001233999"/>
    </source>
</evidence>
<accession>A0AAD8E5H4</accession>
<reference evidence="3" key="1">
    <citation type="journal article" date="2023" name="IScience">
        <title>Live-bearing cockroach genome reveals convergent evolutionary mechanisms linked to viviparity in insects and beyond.</title>
        <authorList>
            <person name="Fouks B."/>
            <person name="Harrison M.C."/>
            <person name="Mikhailova A.A."/>
            <person name="Marchal E."/>
            <person name="English S."/>
            <person name="Carruthers M."/>
            <person name="Jennings E.C."/>
            <person name="Chiamaka E.L."/>
            <person name="Frigard R.A."/>
            <person name="Pippel M."/>
            <person name="Attardo G.M."/>
            <person name="Benoit J.B."/>
            <person name="Bornberg-Bauer E."/>
            <person name="Tobe S.S."/>
        </authorList>
    </citation>
    <scope>NUCLEOTIDE SEQUENCE</scope>
    <source>
        <strain evidence="3">Stay&amp;Tobe</strain>
    </source>
</reference>
<evidence type="ECO:0000256" key="1">
    <source>
        <dbReference type="SAM" id="MobiDB-lite"/>
    </source>
</evidence>
<evidence type="ECO:0000313" key="3">
    <source>
        <dbReference type="EMBL" id="KAJ9577571.1"/>
    </source>
</evidence>
<keyword evidence="2" id="KW-0472">Membrane</keyword>
<proteinExistence type="predicted"/>
<feature type="non-terminal residue" evidence="3">
    <location>
        <position position="1"/>
    </location>
</feature>
<feature type="transmembrane region" description="Helical" evidence="2">
    <location>
        <begin position="75"/>
        <end position="92"/>
    </location>
</feature>
<dbReference type="EMBL" id="JASPKZ010009353">
    <property type="protein sequence ID" value="KAJ9577571.1"/>
    <property type="molecule type" value="Genomic_DNA"/>
</dbReference>
<sequence>SSPEDSDYSVQDSDSDLTLSDSSANAELSKELDRLIQPDDFVIVKMTVMLDCFARKPSADDVIKKLMPVVQTSKLNFVFSLLFFCFWVSVTIY</sequence>
<keyword evidence="2" id="KW-1133">Transmembrane helix</keyword>